<dbReference type="PRINTS" id="PR00413">
    <property type="entry name" value="HADHALOGNASE"/>
</dbReference>
<dbReference type="InterPro" id="IPR006351">
    <property type="entry name" value="AHBA_synth-like"/>
</dbReference>
<dbReference type="InterPro" id="IPR023198">
    <property type="entry name" value="PGP-like_dom2"/>
</dbReference>
<evidence type="ECO:0000256" key="3">
    <source>
        <dbReference type="ARBA" id="ARBA00050405"/>
    </source>
</evidence>
<dbReference type="GO" id="GO:0008967">
    <property type="term" value="F:phosphoglycolate phosphatase activity"/>
    <property type="evidence" value="ECO:0007669"/>
    <property type="project" value="TreeGrafter"/>
</dbReference>
<name>Q9X660_STRCU</name>
<sequence>MTGTAGRRVGPGCRPCRTAAAPAPWPPPHEREQHSAMDSLGTSQGLAAYDDRAEPISAVVFDLDGVLVNSFAVMRQAFTTAYAEVVGDGDAPFEEYERHLGRYFPDIMRIMGLPPEMEAPFVRESYRLAHLVPVFDGVPEMLGQLRARGVGLAVATGKSGPRARSLLEQLGLLHLFTVVIGSDEVRRPKPAPDIVLKALGVLGSDPSRTVMVGDAVTDLASARDAGVAAVAALWGETDEETLLAEKPDVVLRTPAELLEVCFGSARTL</sequence>
<dbReference type="InterPro" id="IPR050155">
    <property type="entry name" value="HAD-like_hydrolase_sf"/>
</dbReference>
<evidence type="ECO:0000313" key="7">
    <source>
        <dbReference type="EMBL" id="AAD31837.1"/>
    </source>
</evidence>
<dbReference type="AlphaFoldDB" id="Q9X660"/>
<dbReference type="GO" id="GO:0005829">
    <property type="term" value="C:cytosol"/>
    <property type="evidence" value="ECO:0007669"/>
    <property type="project" value="TreeGrafter"/>
</dbReference>
<keyword evidence="2" id="KW-0829">Tyrosine-protein kinase</keyword>
<dbReference type="InterPro" id="IPR036412">
    <property type="entry name" value="HAD-like_sf"/>
</dbReference>
<dbReference type="GO" id="GO:0004713">
    <property type="term" value="F:protein tyrosine kinase activity"/>
    <property type="evidence" value="ECO:0007669"/>
    <property type="project" value="UniProtKB-KW"/>
</dbReference>
<evidence type="ECO:0000256" key="6">
    <source>
        <dbReference type="SAM" id="MobiDB-lite"/>
    </source>
</evidence>
<feature type="region of interest" description="Disordered" evidence="6">
    <location>
        <begin position="1"/>
        <end position="40"/>
    </location>
</feature>
<dbReference type="Gene3D" id="3.40.50.1000">
    <property type="entry name" value="HAD superfamily/HAD-like"/>
    <property type="match status" value="1"/>
</dbReference>
<evidence type="ECO:0000256" key="4">
    <source>
        <dbReference type="ARBA" id="ARBA00069527"/>
    </source>
</evidence>
<evidence type="ECO:0000256" key="1">
    <source>
        <dbReference type="ARBA" id="ARBA00006171"/>
    </source>
</evidence>
<comment type="catalytic activity">
    <reaction evidence="3">
        <text>L-tyrosyl-[protein] + ATP = O-phospho-L-tyrosyl-[protein] + ADP + H(+)</text>
        <dbReference type="Rhea" id="RHEA:10596"/>
        <dbReference type="Rhea" id="RHEA-COMP:10136"/>
        <dbReference type="Rhea" id="RHEA-COMP:20101"/>
        <dbReference type="ChEBI" id="CHEBI:15378"/>
        <dbReference type="ChEBI" id="CHEBI:30616"/>
        <dbReference type="ChEBI" id="CHEBI:46858"/>
        <dbReference type="ChEBI" id="CHEBI:61978"/>
        <dbReference type="ChEBI" id="CHEBI:456216"/>
    </reaction>
    <physiologicalReaction direction="left-to-right" evidence="3">
        <dbReference type="Rhea" id="RHEA:10597"/>
    </physiologicalReaction>
</comment>
<dbReference type="NCBIfam" id="TIGR01509">
    <property type="entry name" value="HAD-SF-IA-v3"/>
    <property type="match status" value="1"/>
</dbReference>
<keyword evidence="2" id="KW-0418">Kinase</keyword>
<dbReference type="SFLD" id="SFLDG01129">
    <property type="entry name" value="C1.5:_HAD__Beta-PGM__Phosphata"/>
    <property type="match status" value="1"/>
</dbReference>
<evidence type="ECO:0000256" key="2">
    <source>
        <dbReference type="ARBA" id="ARBA00023137"/>
    </source>
</evidence>
<dbReference type="SUPFAM" id="SSF56784">
    <property type="entry name" value="HAD-like"/>
    <property type="match status" value="1"/>
</dbReference>
<dbReference type="GO" id="GO:0006281">
    <property type="term" value="P:DNA repair"/>
    <property type="evidence" value="ECO:0007669"/>
    <property type="project" value="TreeGrafter"/>
</dbReference>
<comment type="similarity">
    <text evidence="1">Belongs to the HAD-like hydrolase superfamily. CbbY/CbbZ/Gph/YieH family.</text>
</comment>
<proteinExistence type="inferred from homology"/>
<dbReference type="NCBIfam" id="TIGR01549">
    <property type="entry name" value="HAD-SF-IA-v1"/>
    <property type="match status" value="1"/>
</dbReference>
<feature type="compositionally biased region" description="Low complexity" evidence="6">
    <location>
        <begin position="1"/>
        <end position="22"/>
    </location>
</feature>
<evidence type="ECO:0000256" key="5">
    <source>
        <dbReference type="ARBA" id="ARBA00080335"/>
    </source>
</evidence>
<dbReference type="SFLD" id="SFLDG01135">
    <property type="entry name" value="C1.5.6:_HAD__Beta-PGM__Phospha"/>
    <property type="match status" value="1"/>
</dbReference>
<dbReference type="Gene3D" id="1.10.150.240">
    <property type="entry name" value="Putative phosphatase, domain 2"/>
    <property type="match status" value="1"/>
</dbReference>
<organism evidence="7">
    <name type="scientific">Streptomyces collinus</name>
    <dbReference type="NCBI Taxonomy" id="42684"/>
    <lineage>
        <taxon>Bacteria</taxon>
        <taxon>Bacillati</taxon>
        <taxon>Actinomycetota</taxon>
        <taxon>Actinomycetes</taxon>
        <taxon>Kitasatosporales</taxon>
        <taxon>Streptomycetaceae</taxon>
        <taxon>Streptomyces</taxon>
    </lineage>
</organism>
<dbReference type="NCBIfam" id="TIGR01454">
    <property type="entry name" value="AHBA_synth_RP"/>
    <property type="match status" value="1"/>
</dbReference>
<dbReference type="InterPro" id="IPR006439">
    <property type="entry name" value="HAD-SF_hydro_IA"/>
</dbReference>
<dbReference type="Pfam" id="PF13419">
    <property type="entry name" value="HAD_2"/>
    <property type="match status" value="1"/>
</dbReference>
<dbReference type="SFLD" id="SFLDS00003">
    <property type="entry name" value="Haloacid_Dehalogenase"/>
    <property type="match status" value="1"/>
</dbReference>
<dbReference type="PANTHER" id="PTHR43434:SF1">
    <property type="entry name" value="PHOSPHOGLYCOLATE PHOSPHATASE"/>
    <property type="match status" value="1"/>
</dbReference>
<dbReference type="InterPro" id="IPR023214">
    <property type="entry name" value="HAD_sf"/>
</dbReference>
<reference evidence="7" key="1">
    <citation type="journal article" date="1999" name="Eur. J. Biochem.">
        <title>Biosynthesis of ansatrienin (mycotrienin) and naphthomycin. Identification and analysis of two separate biosynthetic gene clusters in Streptomyces collinus Tue 1892.</title>
        <authorList>
            <person name="Chen S."/>
            <person name="von Bamberg D."/>
            <person name="Hale V."/>
            <person name="Breuer M."/>
            <person name="Hardt B."/>
            <person name="Muller R."/>
            <person name="Floss H.G."/>
            <person name="Reynolds K.A."/>
            <person name="Leistner E."/>
        </authorList>
    </citation>
    <scope>NUCLEOTIDE SEQUENCE</scope>
    <source>
        <strain evidence="7">Tu 1892</strain>
    </source>
</reference>
<dbReference type="PANTHER" id="PTHR43434">
    <property type="entry name" value="PHOSPHOGLYCOLATE PHOSPHATASE"/>
    <property type="match status" value="1"/>
</dbReference>
<dbReference type="InterPro" id="IPR041492">
    <property type="entry name" value="HAD_2"/>
</dbReference>
<dbReference type="FunFam" id="3.40.50.1000:FF:000022">
    <property type="entry name" value="Phosphoglycolate phosphatase"/>
    <property type="match status" value="1"/>
</dbReference>
<dbReference type="EMBL" id="AH007725">
    <property type="protein sequence ID" value="AAD31837.1"/>
    <property type="molecule type" value="Genomic_DNA"/>
</dbReference>
<accession>Q9X660</accession>
<gene>
    <name evidence="7" type="primary">ansH</name>
</gene>
<protein>
    <recommendedName>
        <fullName evidence="4">Tyrosine-protein kinase PtkA</fullName>
    </recommendedName>
    <alternativeName>
        <fullName evidence="5">Protein tyrosine kinase A</fullName>
    </alternativeName>
</protein>
<keyword evidence="2" id="KW-0808">Transferase</keyword>